<dbReference type="RefSeq" id="WP_115362937.1">
    <property type="nucleotide sequence ID" value="NZ_QDKL01000003.1"/>
</dbReference>
<gene>
    <name evidence="2" type="ORF">DAY19_12405</name>
</gene>
<evidence type="ECO:0000313" key="3">
    <source>
        <dbReference type="Proteomes" id="UP000443582"/>
    </source>
</evidence>
<dbReference type="EMBL" id="QDKL01000003">
    <property type="protein sequence ID" value="RZF20781.1"/>
    <property type="molecule type" value="Genomic_DNA"/>
</dbReference>
<evidence type="ECO:0000313" key="2">
    <source>
        <dbReference type="EMBL" id="RZF20781.1"/>
    </source>
</evidence>
<sequence>MNIALRIENWAQKTPDKTCLKFPVKTGSGYKYDQLSFKAFNDLSSHYAACLNEEGIQKGDKVLLFVKPSFDFPALTFALFKLGAIPILIDPGMGLKNLFKAIKDAKPDYLIAVNIVHILRLFKKDSFKTIKKYFTTESKILSSLTTISSLRNKEHRDFSTQEVAPQDLAAILFTSGGTGRPKGVEYTHEIFNRQTDVLQELFNLTAEDIDVPGFPLFSFFTMSMGMTSVIPDMNPSKPAKCDPEALIKNINDNKATFVAGSPAIWDRVGRHLEKTNQTLDTVKYIVMFGAPVRNEVHERLLSRLTREDADTYTPYGATECLPVSCFNGKEVLTKTQFETAKGSGTCIGLPCPGVEIRIIKDVDGVIKDIKDTRQLPSGMIGEIIVRTKTATAAYHELEDKTREAKIYDGDTFWHRMGDIGRIDNEGRLWFYGRKAHQVKAHATTYYPISIEAIFNKHPLVEKSALIWILKNNRIRPALSVEPNSFVMNKSRLKQELKIMANQHSHTKDIDEIYICSKFPVDIRHNIKIDRKALSKLAQAGKLR</sequence>
<dbReference type="PANTHER" id="PTHR43767:SF1">
    <property type="entry name" value="NONRIBOSOMAL PEPTIDE SYNTHASE PES1 (EUROFUNG)-RELATED"/>
    <property type="match status" value="1"/>
</dbReference>
<dbReference type="InterPro" id="IPR050237">
    <property type="entry name" value="ATP-dep_AMP-bd_enzyme"/>
</dbReference>
<feature type="domain" description="AMP-dependent synthetase/ligase" evidence="1">
    <location>
        <begin position="8"/>
        <end position="394"/>
    </location>
</feature>
<dbReference type="Gene3D" id="3.40.50.12780">
    <property type="entry name" value="N-terminal domain of ligase-like"/>
    <property type="match status" value="1"/>
</dbReference>
<dbReference type="Pfam" id="PF00501">
    <property type="entry name" value="AMP-binding"/>
    <property type="match status" value="1"/>
</dbReference>
<comment type="caution">
    <text evidence="2">The sequence shown here is derived from an EMBL/GenBank/DDBJ whole genome shotgun (WGS) entry which is preliminary data.</text>
</comment>
<protein>
    <recommendedName>
        <fullName evidence="1">AMP-dependent synthetase/ligase domain-containing protein</fullName>
    </recommendedName>
</protein>
<name>A0ABY0ICV2_9BACT</name>
<organism evidence="2 3">
    <name type="scientific">Halobacteriovorax vibrionivorans</name>
    <dbReference type="NCBI Taxonomy" id="2152716"/>
    <lineage>
        <taxon>Bacteria</taxon>
        <taxon>Pseudomonadati</taxon>
        <taxon>Bdellovibrionota</taxon>
        <taxon>Bacteriovoracia</taxon>
        <taxon>Bacteriovoracales</taxon>
        <taxon>Halobacteriovoraceae</taxon>
        <taxon>Halobacteriovorax</taxon>
    </lineage>
</organism>
<reference evidence="3" key="1">
    <citation type="journal article" date="2019" name="Int. J. Syst. Evol. Microbiol.">
        <title>Halobacteriovorax valvorus sp. nov., a novel prokaryotic predator isolated from coastal seawater of China.</title>
        <authorList>
            <person name="Chen M.-X."/>
        </authorList>
    </citation>
    <scope>NUCLEOTIDE SEQUENCE [LARGE SCALE GENOMIC DNA]</scope>
    <source>
        <strain evidence="3">BL9</strain>
    </source>
</reference>
<dbReference type="InterPro" id="IPR042099">
    <property type="entry name" value="ANL_N_sf"/>
</dbReference>
<proteinExistence type="predicted"/>
<accession>A0ABY0ICV2</accession>
<dbReference type="PANTHER" id="PTHR43767">
    <property type="entry name" value="LONG-CHAIN-FATTY-ACID--COA LIGASE"/>
    <property type="match status" value="1"/>
</dbReference>
<dbReference type="SUPFAM" id="SSF56801">
    <property type="entry name" value="Acetyl-CoA synthetase-like"/>
    <property type="match status" value="1"/>
</dbReference>
<keyword evidence="3" id="KW-1185">Reference proteome</keyword>
<evidence type="ECO:0000259" key="1">
    <source>
        <dbReference type="Pfam" id="PF00501"/>
    </source>
</evidence>
<dbReference type="NCBIfam" id="NF006754">
    <property type="entry name" value="PRK09274.1"/>
    <property type="match status" value="1"/>
</dbReference>
<dbReference type="InterPro" id="IPR000873">
    <property type="entry name" value="AMP-dep_synth/lig_dom"/>
</dbReference>
<dbReference type="Proteomes" id="UP000443582">
    <property type="component" value="Unassembled WGS sequence"/>
</dbReference>